<dbReference type="AlphaFoldDB" id="A0A9W2YJT1"/>
<feature type="region of interest" description="Disordered" evidence="8">
    <location>
        <begin position="679"/>
        <end position="714"/>
    </location>
</feature>
<keyword evidence="2 5" id="KW-0547">Nucleotide-binding</keyword>
<dbReference type="GO" id="GO:0007018">
    <property type="term" value="P:microtubule-based movement"/>
    <property type="evidence" value="ECO:0007669"/>
    <property type="project" value="InterPro"/>
</dbReference>
<feature type="region of interest" description="Disordered" evidence="8">
    <location>
        <begin position="1"/>
        <end position="124"/>
    </location>
</feature>
<evidence type="ECO:0000256" key="4">
    <source>
        <dbReference type="ARBA" id="ARBA00023212"/>
    </source>
</evidence>
<evidence type="ECO:0000313" key="11">
    <source>
        <dbReference type="RefSeq" id="XP_055863017.1"/>
    </source>
</evidence>
<dbReference type="GO" id="GO:0008017">
    <property type="term" value="F:microtubule binding"/>
    <property type="evidence" value="ECO:0007669"/>
    <property type="project" value="InterPro"/>
</dbReference>
<dbReference type="OrthoDB" id="3176171at2759"/>
<gene>
    <name evidence="11" type="primary">LOC106060896</name>
</gene>
<dbReference type="CDD" id="cd00106">
    <property type="entry name" value="KISc"/>
    <property type="match status" value="1"/>
</dbReference>
<dbReference type="GO" id="GO:0005524">
    <property type="term" value="F:ATP binding"/>
    <property type="evidence" value="ECO:0007669"/>
    <property type="project" value="UniProtKB-UniRule"/>
</dbReference>
<protein>
    <recommendedName>
        <fullName evidence="6">Kinesin-like protein</fullName>
    </recommendedName>
</protein>
<dbReference type="InterPro" id="IPR036961">
    <property type="entry name" value="Kinesin_motor_dom_sf"/>
</dbReference>
<dbReference type="PANTHER" id="PTHR47969:SF33">
    <property type="entry name" value="KINESIN-LIKE PROTEIN"/>
    <property type="match status" value="1"/>
</dbReference>
<feature type="compositionally biased region" description="Basic and acidic residues" evidence="8">
    <location>
        <begin position="53"/>
        <end position="73"/>
    </location>
</feature>
<comment type="subcellular location">
    <subcellularLocation>
        <location evidence="1">Cytoplasm</location>
        <location evidence="1">Cytoskeleton</location>
    </subcellularLocation>
</comment>
<feature type="binding site" evidence="5">
    <location>
        <begin position="281"/>
        <end position="288"/>
    </location>
    <ligand>
        <name>ATP</name>
        <dbReference type="ChEBI" id="CHEBI:30616"/>
    </ligand>
</feature>
<dbReference type="Pfam" id="PF00225">
    <property type="entry name" value="Kinesin"/>
    <property type="match status" value="1"/>
</dbReference>
<keyword evidence="10" id="KW-1185">Reference proteome</keyword>
<dbReference type="InterPro" id="IPR019821">
    <property type="entry name" value="Kinesin_motor_CS"/>
</dbReference>
<dbReference type="GO" id="GO:0051231">
    <property type="term" value="P:spindle elongation"/>
    <property type="evidence" value="ECO:0007669"/>
    <property type="project" value="TreeGrafter"/>
</dbReference>
<keyword evidence="4" id="KW-0963">Cytoplasm</keyword>
<dbReference type="PROSITE" id="PS00411">
    <property type="entry name" value="KINESIN_MOTOR_1"/>
    <property type="match status" value="1"/>
</dbReference>
<dbReference type="GO" id="GO:0005874">
    <property type="term" value="C:microtubule"/>
    <property type="evidence" value="ECO:0007669"/>
    <property type="project" value="UniProtKB-KW"/>
</dbReference>
<dbReference type="PANTHER" id="PTHR47969">
    <property type="entry name" value="CHROMOSOME-ASSOCIATED KINESIN KIF4A-RELATED"/>
    <property type="match status" value="1"/>
</dbReference>
<keyword evidence="3 5" id="KW-0067">ATP-binding</keyword>
<dbReference type="Proteomes" id="UP001165740">
    <property type="component" value="Chromosome 12"/>
</dbReference>
<feature type="compositionally biased region" description="Polar residues" evidence="8">
    <location>
        <begin position="1"/>
        <end position="34"/>
    </location>
</feature>
<dbReference type="GeneID" id="106060896"/>
<feature type="compositionally biased region" description="Polar residues" evidence="8">
    <location>
        <begin position="107"/>
        <end position="121"/>
    </location>
</feature>
<sequence>MITTNNISKTKTAKVVQQNGISPKTHTTSKTNGQRLEPVDTQRSANVSNSSKPVDRGGSEYDKRVSFFEERPDAPYGDPTSPTSSNGAPARPQRVSSERVYPETARETGSSSSDAPRQGSLTWRKAPSEPVLFVSGAERTFMSADDSVIDQRERFGSSKNGFEYVPSGRKFTSKPTKSSFGSNTSLSTATESSDDSDDVFNVILRVRPLNTQETLRRDKFVADFPGDGQVSINNSGSIRNFQFNVVFEPDATQEDVFENSGIKKLVDAALNGYTCTAFAFGQTGSGKTHTMTGPPAQFHTEGVTPDPAMYGLIQRCFKYLYQSMKKLGTPRVIKASFLEVYNEQVIDLLNNSQRRYLTVRWSKNKGFYVENLFTVQCEALDDLMAVLEEGLRNRQTGSHGLNEFSSRSHSVLTVTVDSETQPEPDDENLYVTKRGKLSFVDLAGSEKVRDSNMNAGPGMTESNSINKSLLVLGNCISHLCDPKKRQGHIPYRDSKLTKLLADSLGGNGISLMIACITPASSNVTETMNTLRYASRAKKIKTKPTIKMDPREKLIVSLKKEIKILRQENHYLRQQLDFPAKPRGQLQKENDEKFQQFMKEQHQKESGLYDMLQEYMVENENLRAENSDMHATKESSRREQQILYRENEKLLRRVEELERMMAENPGTWTLLDHHRTDGYGQQDLSPRGSPVILAGRSPPQRTTIRPAGSSPSKIPAPMFGQPQKPPHRLPDHVVRPAPRPVEYIEDNIYNNDRKSPRQSTLVKQGVTSPIFIERRASQTSHTDMIRDLNDKLRQDVMDLDGQIQTHARMVTNSNHYR</sequence>
<evidence type="ECO:0000256" key="1">
    <source>
        <dbReference type="ARBA" id="ARBA00004245"/>
    </source>
</evidence>
<evidence type="ECO:0000256" key="5">
    <source>
        <dbReference type="PROSITE-ProRule" id="PRU00283"/>
    </source>
</evidence>
<evidence type="ECO:0000256" key="3">
    <source>
        <dbReference type="ARBA" id="ARBA00022840"/>
    </source>
</evidence>
<dbReference type="OMA" id="QILYREN"/>
<comment type="similarity">
    <text evidence="5 6">Belongs to the TRAFAC class myosin-kinesin ATPase superfamily. Kinesin family.</text>
</comment>
<feature type="coiled-coil region" evidence="7">
    <location>
        <begin position="611"/>
        <end position="659"/>
    </location>
</feature>
<dbReference type="PRINTS" id="PR00380">
    <property type="entry name" value="KINESINHEAVY"/>
</dbReference>
<organism evidence="10 11">
    <name type="scientific">Biomphalaria glabrata</name>
    <name type="common">Bloodfluke planorb</name>
    <name type="synonym">Freshwater snail</name>
    <dbReference type="NCBI Taxonomy" id="6526"/>
    <lineage>
        <taxon>Eukaryota</taxon>
        <taxon>Metazoa</taxon>
        <taxon>Spiralia</taxon>
        <taxon>Lophotrochozoa</taxon>
        <taxon>Mollusca</taxon>
        <taxon>Gastropoda</taxon>
        <taxon>Heterobranchia</taxon>
        <taxon>Euthyneura</taxon>
        <taxon>Panpulmonata</taxon>
        <taxon>Hygrophila</taxon>
        <taxon>Lymnaeoidea</taxon>
        <taxon>Planorbidae</taxon>
        <taxon>Biomphalaria</taxon>
    </lineage>
</organism>
<name>A0A9W2YJT1_BIOGL</name>
<evidence type="ECO:0000256" key="2">
    <source>
        <dbReference type="ARBA" id="ARBA00022741"/>
    </source>
</evidence>
<dbReference type="GO" id="GO:0005875">
    <property type="term" value="C:microtubule associated complex"/>
    <property type="evidence" value="ECO:0007669"/>
    <property type="project" value="TreeGrafter"/>
</dbReference>
<evidence type="ECO:0000256" key="8">
    <source>
        <dbReference type="SAM" id="MobiDB-lite"/>
    </source>
</evidence>
<feature type="compositionally biased region" description="Basic and acidic residues" evidence="8">
    <location>
        <begin position="96"/>
        <end position="106"/>
    </location>
</feature>
<accession>A0A9W2YJT1</accession>
<reference evidence="11" key="1">
    <citation type="submission" date="2025-08" db="UniProtKB">
        <authorList>
            <consortium name="RefSeq"/>
        </authorList>
    </citation>
    <scope>IDENTIFICATION</scope>
</reference>
<dbReference type="InterPro" id="IPR001752">
    <property type="entry name" value="Kinesin_motor_dom"/>
</dbReference>
<dbReference type="InterPro" id="IPR027640">
    <property type="entry name" value="Kinesin-like_fam"/>
</dbReference>
<dbReference type="GO" id="GO:0003777">
    <property type="term" value="F:microtubule motor activity"/>
    <property type="evidence" value="ECO:0007669"/>
    <property type="project" value="InterPro"/>
</dbReference>
<feature type="compositionally biased region" description="Polar residues" evidence="8">
    <location>
        <begin position="173"/>
        <end position="191"/>
    </location>
</feature>
<dbReference type="FunFam" id="3.40.850.10:FF:000080">
    <property type="entry name" value="Kinesin-like protein"/>
    <property type="match status" value="1"/>
</dbReference>
<evidence type="ECO:0000256" key="7">
    <source>
        <dbReference type="SAM" id="Coils"/>
    </source>
</evidence>
<keyword evidence="7" id="KW-0175">Coiled coil</keyword>
<dbReference type="SUPFAM" id="SSF52540">
    <property type="entry name" value="P-loop containing nucleoside triphosphate hydrolases"/>
    <property type="match status" value="1"/>
</dbReference>
<feature type="region of interest" description="Disordered" evidence="8">
    <location>
        <begin position="168"/>
        <end position="195"/>
    </location>
</feature>
<keyword evidence="4" id="KW-0206">Cytoskeleton</keyword>
<dbReference type="GO" id="GO:0007052">
    <property type="term" value="P:mitotic spindle organization"/>
    <property type="evidence" value="ECO:0007669"/>
    <property type="project" value="TreeGrafter"/>
</dbReference>
<proteinExistence type="inferred from homology"/>
<feature type="domain" description="Kinesin motor" evidence="9">
    <location>
        <begin position="199"/>
        <end position="539"/>
    </location>
</feature>
<dbReference type="InterPro" id="IPR027417">
    <property type="entry name" value="P-loop_NTPase"/>
</dbReference>
<evidence type="ECO:0000256" key="6">
    <source>
        <dbReference type="RuleBase" id="RU000394"/>
    </source>
</evidence>
<evidence type="ECO:0000259" key="9">
    <source>
        <dbReference type="PROSITE" id="PS50067"/>
    </source>
</evidence>
<evidence type="ECO:0000313" key="10">
    <source>
        <dbReference type="Proteomes" id="UP001165740"/>
    </source>
</evidence>
<keyword evidence="5 6" id="KW-0505">Motor protein</keyword>
<keyword evidence="6" id="KW-0493">Microtubule</keyword>
<dbReference type="RefSeq" id="XP_055863017.1">
    <property type="nucleotide sequence ID" value="XM_056007042.1"/>
</dbReference>
<dbReference type="SMART" id="SM00129">
    <property type="entry name" value="KISc"/>
    <property type="match status" value="1"/>
</dbReference>
<feature type="compositionally biased region" description="Polar residues" evidence="8">
    <location>
        <begin position="41"/>
        <end position="52"/>
    </location>
</feature>
<dbReference type="Gene3D" id="3.40.850.10">
    <property type="entry name" value="Kinesin motor domain"/>
    <property type="match status" value="1"/>
</dbReference>
<dbReference type="PROSITE" id="PS50067">
    <property type="entry name" value="KINESIN_MOTOR_2"/>
    <property type="match status" value="1"/>
</dbReference>